<dbReference type="AlphaFoldDB" id="A0A9X9LKJ4"/>
<evidence type="ECO:0000256" key="1">
    <source>
        <dbReference type="SAM" id="MobiDB-lite"/>
    </source>
</evidence>
<gene>
    <name evidence="2" type="ORF">BN2614_LOCUS1</name>
</gene>
<comment type="caution">
    <text evidence="2">The sequence shown here is derived from an EMBL/GenBank/DDBJ whole genome shotgun (WGS) entry which is preliminary data.</text>
</comment>
<reference evidence="2 3" key="1">
    <citation type="submission" date="2018-10" db="EMBL/GenBank/DDBJ databases">
        <authorList>
            <person name="Ekblom R."/>
            <person name="Jareborg N."/>
        </authorList>
    </citation>
    <scope>NUCLEOTIDE SEQUENCE [LARGE SCALE GENOMIC DNA]</scope>
    <source>
        <tissue evidence="2">Muscle</tissue>
    </source>
</reference>
<organism evidence="2 3">
    <name type="scientific">Gulo gulo</name>
    <name type="common">Wolverine</name>
    <name type="synonym">Gluton</name>
    <dbReference type="NCBI Taxonomy" id="48420"/>
    <lineage>
        <taxon>Eukaryota</taxon>
        <taxon>Metazoa</taxon>
        <taxon>Chordata</taxon>
        <taxon>Craniata</taxon>
        <taxon>Vertebrata</taxon>
        <taxon>Euteleostomi</taxon>
        <taxon>Mammalia</taxon>
        <taxon>Eutheria</taxon>
        <taxon>Laurasiatheria</taxon>
        <taxon>Carnivora</taxon>
        <taxon>Caniformia</taxon>
        <taxon>Musteloidea</taxon>
        <taxon>Mustelidae</taxon>
        <taxon>Guloninae</taxon>
        <taxon>Gulo</taxon>
    </lineage>
</organism>
<keyword evidence="3" id="KW-1185">Reference proteome</keyword>
<dbReference type="EMBL" id="CYRY02005968">
    <property type="protein sequence ID" value="VCW70500.1"/>
    <property type="molecule type" value="Genomic_DNA"/>
</dbReference>
<feature type="region of interest" description="Disordered" evidence="1">
    <location>
        <begin position="35"/>
        <end position="54"/>
    </location>
</feature>
<evidence type="ECO:0000313" key="3">
    <source>
        <dbReference type="Proteomes" id="UP000269945"/>
    </source>
</evidence>
<name>A0A9X9LKJ4_GULGU</name>
<protein>
    <submittedName>
        <fullName evidence="2">Uncharacterized protein</fullName>
    </submittedName>
</protein>
<sequence>MFLKTQVSRLRCDNEYKTRPDHLKCHRCHERLHLSSESSHRLCNKDNSHSKDHP</sequence>
<proteinExistence type="predicted"/>
<accession>A0A9X9LKJ4</accession>
<evidence type="ECO:0000313" key="2">
    <source>
        <dbReference type="EMBL" id="VCW70500.1"/>
    </source>
</evidence>
<dbReference type="Proteomes" id="UP000269945">
    <property type="component" value="Unassembled WGS sequence"/>
</dbReference>